<dbReference type="InterPro" id="IPR027482">
    <property type="entry name" value="Sec1-like_dom2"/>
</dbReference>
<dbReference type="OrthoDB" id="10266265at2759"/>
<dbReference type="Pfam" id="PF00995">
    <property type="entry name" value="Sec1"/>
    <property type="match status" value="1"/>
</dbReference>
<dbReference type="InterPro" id="IPR043154">
    <property type="entry name" value="Sec-1-like_dom1"/>
</dbReference>
<protein>
    <recommendedName>
        <fullName evidence="6">Vacuolar protein sorting-associated protein 45</fullName>
    </recommendedName>
</protein>
<dbReference type="InterPro" id="IPR043127">
    <property type="entry name" value="Sec-1-like_dom3a"/>
</dbReference>
<dbReference type="InterPro" id="IPR001619">
    <property type="entry name" value="Sec1-like"/>
</dbReference>
<proteinExistence type="inferred from homology"/>
<evidence type="ECO:0000256" key="3">
    <source>
        <dbReference type="ARBA" id="ARBA00022448"/>
    </source>
</evidence>
<keyword evidence="8" id="KW-1185">Reference proteome</keyword>
<dbReference type="GO" id="GO:0031410">
    <property type="term" value="C:cytoplasmic vesicle"/>
    <property type="evidence" value="ECO:0007669"/>
    <property type="project" value="UniProtKB-ARBA"/>
</dbReference>
<reference evidence="7" key="1">
    <citation type="submission" date="2020-11" db="EMBL/GenBank/DDBJ databases">
        <authorList>
            <person name="Tran Van P."/>
        </authorList>
    </citation>
    <scope>NUCLEOTIDE SEQUENCE</scope>
</reference>
<dbReference type="GO" id="GO:0015031">
    <property type="term" value="P:protein transport"/>
    <property type="evidence" value="ECO:0007669"/>
    <property type="project" value="UniProtKB-KW"/>
</dbReference>
<accession>A0A7R9AEM0</accession>
<dbReference type="GO" id="GO:0016192">
    <property type="term" value="P:vesicle-mediated transport"/>
    <property type="evidence" value="ECO:0007669"/>
    <property type="project" value="InterPro"/>
</dbReference>
<evidence type="ECO:0000313" key="8">
    <source>
        <dbReference type="Proteomes" id="UP000677054"/>
    </source>
</evidence>
<dbReference type="Proteomes" id="UP000677054">
    <property type="component" value="Unassembled WGS sequence"/>
</dbReference>
<dbReference type="AlphaFoldDB" id="A0A7R9AEM0"/>
<comment type="similarity">
    <text evidence="2">Belongs to the STXBP/unc-18/SEC1 family.</text>
</comment>
<dbReference type="FunFam" id="3.40.50.2060:FF:000003">
    <property type="entry name" value="vacuolar protein sorting-associated protein 45 isoform X1"/>
    <property type="match status" value="1"/>
</dbReference>
<dbReference type="Gene3D" id="3.40.50.1910">
    <property type="match status" value="2"/>
</dbReference>
<organism evidence="7">
    <name type="scientific">Darwinula stevensoni</name>
    <dbReference type="NCBI Taxonomy" id="69355"/>
    <lineage>
        <taxon>Eukaryota</taxon>
        <taxon>Metazoa</taxon>
        <taxon>Ecdysozoa</taxon>
        <taxon>Arthropoda</taxon>
        <taxon>Crustacea</taxon>
        <taxon>Oligostraca</taxon>
        <taxon>Ostracoda</taxon>
        <taxon>Podocopa</taxon>
        <taxon>Podocopida</taxon>
        <taxon>Darwinulocopina</taxon>
        <taxon>Darwinuloidea</taxon>
        <taxon>Darwinulidae</taxon>
        <taxon>Darwinula</taxon>
    </lineage>
</organism>
<dbReference type="EMBL" id="LR904379">
    <property type="protein sequence ID" value="CAD7252798.1"/>
    <property type="molecule type" value="Genomic_DNA"/>
</dbReference>
<evidence type="ECO:0000256" key="1">
    <source>
        <dbReference type="ARBA" id="ARBA00004184"/>
    </source>
</evidence>
<evidence type="ECO:0000256" key="5">
    <source>
        <dbReference type="ARBA" id="ARBA00023136"/>
    </source>
</evidence>
<evidence type="ECO:0000256" key="6">
    <source>
        <dbReference type="ARBA" id="ARBA00073001"/>
    </source>
</evidence>
<gene>
    <name evidence="7" type="ORF">DSTB1V02_LOCUS12552</name>
</gene>
<dbReference type="EMBL" id="CAJPEV010004862">
    <property type="protein sequence ID" value="CAG0902418.1"/>
    <property type="molecule type" value="Genomic_DNA"/>
</dbReference>
<dbReference type="InterPro" id="IPR036045">
    <property type="entry name" value="Sec1-like_sf"/>
</dbReference>
<comment type="subcellular location">
    <subcellularLocation>
        <location evidence="1">Endomembrane system</location>
        <topology evidence="1">Peripheral membrane protein</topology>
    </subcellularLocation>
</comment>
<dbReference type="GO" id="GO:0012505">
    <property type="term" value="C:endomembrane system"/>
    <property type="evidence" value="ECO:0007669"/>
    <property type="project" value="UniProtKB-SubCell"/>
</dbReference>
<keyword evidence="5" id="KW-0472">Membrane</keyword>
<dbReference type="SUPFAM" id="SSF56815">
    <property type="entry name" value="Sec1/munc18-like (SM) proteins"/>
    <property type="match status" value="1"/>
</dbReference>
<sequence>MNVIAAVKNYIGKMIDESGPGMKVLLMDKETTSIVSTVFAQSEILQREVFLFERLDGPARREAMRHLKCITFIRPTKENVELLCQELRNPKYGFYYISFSNIVSKEDIKTLAFADEQEVVREVQEYYGDYISVSHHLFSLNIQNCSQGLHWMQQHLIRSAQGLTALLLSLKKNPVIRYQGSSEMARKLAEHVRHIITKETWLFDFRRSEVAPLLLILDRRLDPITPLLNQWTYQAMVHELLTIRNNRVSLADVPGISKELQEVVLSAEHDEFYATNLYSNFGEIGMTIKALMEEYQKKAQNHQQLDTIADMKAFVENYPQFKKMTGTVTKHVVVVGELSRLVKEHDLLAKIRELLNKGNLRALDAARLVMLYALRYEKHSNNDIVGLINTLKAKGVPENLLVWAVLEYRTPVQQQSEKSLSAGEISKRFFKTLKEVENIYSQHQPMLVEIIEEVLRGRLKDVSFPYLVPGTLISGRPQDVIVFVVGGTTYEEALAVHQFNHNNPTMRVVLGGTMVHNTTSFLEEVTSAMQGIIKKGRRLIN</sequence>
<evidence type="ECO:0000313" key="7">
    <source>
        <dbReference type="EMBL" id="CAD7252798.1"/>
    </source>
</evidence>
<dbReference type="PANTHER" id="PTHR11679">
    <property type="entry name" value="VESICLE PROTEIN SORTING-ASSOCIATED"/>
    <property type="match status" value="1"/>
</dbReference>
<evidence type="ECO:0000256" key="2">
    <source>
        <dbReference type="ARBA" id="ARBA00009884"/>
    </source>
</evidence>
<dbReference type="Gene3D" id="1.25.40.60">
    <property type="match status" value="1"/>
</dbReference>
<dbReference type="PIRSF" id="PIRSF005715">
    <property type="entry name" value="VPS45_Sec1"/>
    <property type="match status" value="1"/>
</dbReference>
<dbReference type="FunFam" id="3.90.830.10:FF:000002">
    <property type="entry name" value="Vacuolar protein sorting-associated protein 45"/>
    <property type="match status" value="1"/>
</dbReference>
<keyword evidence="4" id="KW-0653">Protein transport</keyword>
<keyword evidence="3" id="KW-0813">Transport</keyword>
<evidence type="ECO:0000256" key="4">
    <source>
        <dbReference type="ARBA" id="ARBA00022927"/>
    </source>
</evidence>
<name>A0A7R9AEM0_9CRUS</name>
<dbReference type="Gene3D" id="3.40.50.2060">
    <property type="match status" value="1"/>
</dbReference>
<dbReference type="Gene3D" id="3.90.830.10">
    <property type="entry name" value="Syntaxin Binding Protein 1, Chain A, domain 2"/>
    <property type="match status" value="1"/>
</dbReference>